<evidence type="ECO:0000313" key="3">
    <source>
        <dbReference type="EMBL" id="KAF2846461.1"/>
    </source>
</evidence>
<feature type="domain" description="DUF7143" evidence="2">
    <location>
        <begin position="35"/>
        <end position="193"/>
    </location>
</feature>
<evidence type="ECO:0000259" key="2">
    <source>
        <dbReference type="Pfam" id="PF23631"/>
    </source>
</evidence>
<protein>
    <recommendedName>
        <fullName evidence="2">DUF7143 domain-containing protein</fullName>
    </recommendedName>
</protein>
<dbReference type="EMBL" id="MU006335">
    <property type="protein sequence ID" value="KAF2846461.1"/>
    <property type="molecule type" value="Genomic_DNA"/>
</dbReference>
<reference evidence="3" key="1">
    <citation type="submission" date="2020-01" db="EMBL/GenBank/DDBJ databases">
        <authorList>
            <consortium name="DOE Joint Genome Institute"/>
            <person name="Haridas S."/>
            <person name="Albert R."/>
            <person name="Binder M."/>
            <person name="Bloem J."/>
            <person name="Labutti K."/>
            <person name="Salamov A."/>
            <person name="Andreopoulos B."/>
            <person name="Baker S.E."/>
            <person name="Barry K."/>
            <person name="Bills G."/>
            <person name="Bluhm B.H."/>
            <person name="Cannon C."/>
            <person name="Castanera R."/>
            <person name="Culley D.E."/>
            <person name="Daum C."/>
            <person name="Ezra D."/>
            <person name="Gonzalez J.B."/>
            <person name="Henrissat B."/>
            <person name="Kuo A."/>
            <person name="Liang C."/>
            <person name="Lipzen A."/>
            <person name="Lutzoni F."/>
            <person name="Magnuson J."/>
            <person name="Mondo S."/>
            <person name="Nolan M."/>
            <person name="Ohm R."/>
            <person name="Pangilinan J."/>
            <person name="Park H.-J."/>
            <person name="Ramirez L."/>
            <person name="Alfaro M."/>
            <person name="Sun H."/>
            <person name="Tritt A."/>
            <person name="Yoshinaga Y."/>
            <person name="Zwiers L.-H."/>
            <person name="Turgeon B.G."/>
            <person name="Goodwin S.B."/>
            <person name="Spatafora J.W."/>
            <person name="Crous P.W."/>
            <person name="Grigoriev I.V."/>
        </authorList>
    </citation>
    <scope>NUCLEOTIDE SEQUENCE</scope>
    <source>
        <strain evidence="3">IPT5</strain>
    </source>
</reference>
<organism evidence="3 4">
    <name type="scientific">Plenodomus tracheiphilus IPT5</name>
    <dbReference type="NCBI Taxonomy" id="1408161"/>
    <lineage>
        <taxon>Eukaryota</taxon>
        <taxon>Fungi</taxon>
        <taxon>Dikarya</taxon>
        <taxon>Ascomycota</taxon>
        <taxon>Pezizomycotina</taxon>
        <taxon>Dothideomycetes</taxon>
        <taxon>Pleosporomycetidae</taxon>
        <taxon>Pleosporales</taxon>
        <taxon>Pleosporineae</taxon>
        <taxon>Leptosphaeriaceae</taxon>
        <taxon>Plenodomus</taxon>
    </lineage>
</organism>
<dbReference type="AlphaFoldDB" id="A0A6A7AT74"/>
<keyword evidence="1" id="KW-0732">Signal</keyword>
<evidence type="ECO:0000313" key="4">
    <source>
        <dbReference type="Proteomes" id="UP000799423"/>
    </source>
</evidence>
<feature type="chain" id="PRO_5025649037" description="DUF7143 domain-containing protein" evidence="1">
    <location>
        <begin position="19"/>
        <end position="194"/>
    </location>
</feature>
<evidence type="ECO:0000256" key="1">
    <source>
        <dbReference type="SAM" id="SignalP"/>
    </source>
</evidence>
<proteinExistence type="predicted"/>
<dbReference type="Pfam" id="PF23631">
    <property type="entry name" value="DUF7143"/>
    <property type="match status" value="1"/>
</dbReference>
<dbReference type="Proteomes" id="UP000799423">
    <property type="component" value="Unassembled WGS sequence"/>
</dbReference>
<dbReference type="OrthoDB" id="2497581at2759"/>
<dbReference type="PANTHER" id="PTHR37592">
    <property type="match status" value="1"/>
</dbReference>
<feature type="signal peptide" evidence="1">
    <location>
        <begin position="1"/>
        <end position="18"/>
    </location>
</feature>
<sequence>MHATLFTTVTLLASLSVALPTNPFVTTRQANACFVIGNTALPGEVADVVTNIQADITCSNTAKTLSGVPDVTSGAVTFSDVDFSKSNQTPLQFALEKFATATPLASTDLQTFQDELNVYLATEAGIRSVGGNLAIKVPKFFLQMQVSRIQTAQGNPPAAAAQQVDHLRDKVTKNAAGEDKALLDQVVALAAQTA</sequence>
<accession>A0A6A7AT74</accession>
<dbReference type="InterPro" id="IPR055567">
    <property type="entry name" value="DUF7143"/>
</dbReference>
<gene>
    <name evidence="3" type="ORF">T440DRAFT_471904</name>
</gene>
<name>A0A6A7AT74_9PLEO</name>
<keyword evidence="4" id="KW-1185">Reference proteome</keyword>
<dbReference type="PANTHER" id="PTHR37592:SF1">
    <property type="match status" value="1"/>
</dbReference>